<protein>
    <submittedName>
        <fullName evidence="1">Uncharacterized protein</fullName>
    </submittedName>
</protein>
<name>A0ACC2DLH2_DIPCM</name>
<keyword evidence="2" id="KW-1185">Reference proteome</keyword>
<evidence type="ECO:0000313" key="2">
    <source>
        <dbReference type="Proteomes" id="UP001162992"/>
    </source>
</evidence>
<evidence type="ECO:0000313" key="1">
    <source>
        <dbReference type="EMBL" id="KAJ7555093.1"/>
    </source>
</evidence>
<dbReference type="EMBL" id="CM055096">
    <property type="protein sequence ID" value="KAJ7555093.1"/>
    <property type="molecule type" value="Genomic_DNA"/>
</dbReference>
<organism evidence="1 2">
    <name type="scientific">Diphasiastrum complanatum</name>
    <name type="common">Issler's clubmoss</name>
    <name type="synonym">Lycopodium complanatum</name>
    <dbReference type="NCBI Taxonomy" id="34168"/>
    <lineage>
        <taxon>Eukaryota</taxon>
        <taxon>Viridiplantae</taxon>
        <taxon>Streptophyta</taxon>
        <taxon>Embryophyta</taxon>
        <taxon>Tracheophyta</taxon>
        <taxon>Lycopodiopsida</taxon>
        <taxon>Lycopodiales</taxon>
        <taxon>Lycopodiaceae</taxon>
        <taxon>Lycopodioideae</taxon>
        <taxon>Diphasiastrum</taxon>
    </lineage>
</organism>
<proteinExistence type="predicted"/>
<reference evidence="2" key="1">
    <citation type="journal article" date="2024" name="Proc. Natl. Acad. Sci. U.S.A.">
        <title>Extraordinary preservation of gene collinearity over three hundred million years revealed in homosporous lycophytes.</title>
        <authorList>
            <person name="Li C."/>
            <person name="Wickell D."/>
            <person name="Kuo L.Y."/>
            <person name="Chen X."/>
            <person name="Nie B."/>
            <person name="Liao X."/>
            <person name="Peng D."/>
            <person name="Ji J."/>
            <person name="Jenkins J."/>
            <person name="Williams M."/>
            <person name="Shu S."/>
            <person name="Plott C."/>
            <person name="Barry K."/>
            <person name="Rajasekar S."/>
            <person name="Grimwood J."/>
            <person name="Han X."/>
            <person name="Sun S."/>
            <person name="Hou Z."/>
            <person name="He W."/>
            <person name="Dai G."/>
            <person name="Sun C."/>
            <person name="Schmutz J."/>
            <person name="Leebens-Mack J.H."/>
            <person name="Li F.W."/>
            <person name="Wang L."/>
        </authorList>
    </citation>
    <scope>NUCLEOTIDE SEQUENCE [LARGE SCALE GENOMIC DNA]</scope>
    <source>
        <strain evidence="2">cv. PW_Plant_1</strain>
    </source>
</reference>
<dbReference type="Proteomes" id="UP001162992">
    <property type="component" value="Chromosome 5"/>
</dbReference>
<sequence length="167" mass="18403">MPPGLLARLPPPHFEWGRAGALASTRPLLCWRPQGHHISAMAQGQRVVQHHPYPCSIILEQILEQHIIPRLPSSIIPDSRAASFPDSRVASVRSIAEDGDPWEHHHKRGRVGANVPACPHSKWVRGSQARWHPSDHRALRRMARRKGGGVGGVSKEHAPSPLPSPLS</sequence>
<gene>
    <name evidence="1" type="ORF">O6H91_05G022300</name>
</gene>
<comment type="caution">
    <text evidence="1">The sequence shown here is derived from an EMBL/GenBank/DDBJ whole genome shotgun (WGS) entry which is preliminary data.</text>
</comment>
<accession>A0ACC2DLH2</accession>